<dbReference type="InterPro" id="IPR000306">
    <property type="entry name" value="Znf_FYVE"/>
</dbReference>
<dbReference type="PANTHER" id="PTHR22870">
    <property type="entry name" value="REGULATOR OF CHROMOSOME CONDENSATION"/>
    <property type="match status" value="1"/>
</dbReference>
<feature type="region of interest" description="Disordered" evidence="7">
    <location>
        <begin position="1444"/>
        <end position="1466"/>
    </location>
</feature>
<feature type="domain" description="MATH" evidence="8">
    <location>
        <begin position="578"/>
        <end position="711"/>
    </location>
</feature>
<feature type="region of interest" description="Disordered" evidence="7">
    <location>
        <begin position="255"/>
        <end position="470"/>
    </location>
</feature>
<keyword evidence="1" id="KW-0479">Metal-binding</keyword>
<evidence type="ECO:0000256" key="2">
    <source>
        <dbReference type="ARBA" id="ARBA00022737"/>
    </source>
</evidence>
<dbReference type="InterPro" id="IPR017455">
    <property type="entry name" value="Znf_FYVE-rel"/>
</dbReference>
<dbReference type="InterPro" id="IPR002083">
    <property type="entry name" value="MATH/TRAF_dom"/>
</dbReference>
<feature type="repeat" description="RCC1" evidence="6">
    <location>
        <begin position="1225"/>
        <end position="1276"/>
    </location>
</feature>
<feature type="repeat" description="RCC1" evidence="6">
    <location>
        <begin position="1277"/>
        <end position="1328"/>
    </location>
</feature>
<dbReference type="InterPro" id="IPR009091">
    <property type="entry name" value="RCC1/BLIP-II"/>
</dbReference>
<dbReference type="Gene3D" id="2.60.210.10">
    <property type="entry name" value="Apoptosis, Tumor Necrosis Factor Receptor Associated Protein 2, Chain A"/>
    <property type="match status" value="1"/>
</dbReference>
<feature type="region of interest" description="Disordered" evidence="7">
    <location>
        <begin position="527"/>
        <end position="571"/>
    </location>
</feature>
<dbReference type="CDD" id="cd20404">
    <property type="entry name" value="Tudor_Agenet_AtEML-like"/>
    <property type="match status" value="1"/>
</dbReference>
<feature type="compositionally biased region" description="Basic and acidic residues" evidence="7">
    <location>
        <begin position="408"/>
        <end position="431"/>
    </location>
</feature>
<dbReference type="SMART" id="SM00064">
    <property type="entry name" value="FYVE"/>
    <property type="match status" value="1"/>
</dbReference>
<feature type="compositionally biased region" description="Basic and acidic residues" evidence="7">
    <location>
        <begin position="353"/>
        <end position="370"/>
    </location>
</feature>
<dbReference type="Gene3D" id="2.130.10.30">
    <property type="entry name" value="Regulator of chromosome condensation 1/beta-lactamase-inhibitor protein II"/>
    <property type="match status" value="3"/>
</dbReference>
<dbReference type="PRINTS" id="PR00633">
    <property type="entry name" value="RCCNDNSATION"/>
</dbReference>
<feature type="repeat" description="RCC1" evidence="6">
    <location>
        <begin position="1107"/>
        <end position="1158"/>
    </location>
</feature>
<dbReference type="SUPFAM" id="SSF50985">
    <property type="entry name" value="RCC1/BLIP-II"/>
    <property type="match status" value="1"/>
</dbReference>
<dbReference type="InterPro" id="IPR058923">
    <property type="entry name" value="RCC1-like_dom"/>
</dbReference>
<evidence type="ECO:0000256" key="4">
    <source>
        <dbReference type="ARBA" id="ARBA00022833"/>
    </source>
</evidence>
<dbReference type="CDD" id="cd13365">
    <property type="entry name" value="PH_PLC_plant-like"/>
    <property type="match status" value="1"/>
</dbReference>
<keyword evidence="3 5" id="KW-0863">Zinc-finger</keyword>
<evidence type="ECO:0000256" key="1">
    <source>
        <dbReference type="ARBA" id="ARBA00022723"/>
    </source>
</evidence>
<organism evidence="10 11">
    <name type="scientific">Penstemon davidsonii</name>
    <dbReference type="NCBI Taxonomy" id="160366"/>
    <lineage>
        <taxon>Eukaryota</taxon>
        <taxon>Viridiplantae</taxon>
        <taxon>Streptophyta</taxon>
        <taxon>Embryophyta</taxon>
        <taxon>Tracheophyta</taxon>
        <taxon>Spermatophyta</taxon>
        <taxon>Magnoliopsida</taxon>
        <taxon>eudicotyledons</taxon>
        <taxon>Gunneridae</taxon>
        <taxon>Pentapetalae</taxon>
        <taxon>asterids</taxon>
        <taxon>lamiids</taxon>
        <taxon>Lamiales</taxon>
        <taxon>Plantaginaceae</taxon>
        <taxon>Cheloneae</taxon>
        <taxon>Penstemon</taxon>
    </lineage>
</organism>
<comment type="caution">
    <text evidence="10">The sequence shown here is derived from an EMBL/GenBank/DDBJ whole genome shotgun (WGS) entry which is preliminary data.</text>
</comment>
<dbReference type="SUPFAM" id="SSF63748">
    <property type="entry name" value="Tudor/PWWP/MBT"/>
    <property type="match status" value="1"/>
</dbReference>
<feature type="domain" description="FYVE-type" evidence="9">
    <location>
        <begin position="1333"/>
        <end position="1395"/>
    </location>
</feature>
<evidence type="ECO:0000259" key="8">
    <source>
        <dbReference type="PROSITE" id="PS50144"/>
    </source>
</evidence>
<dbReference type="InterPro" id="IPR001849">
    <property type="entry name" value="PH_domain"/>
</dbReference>
<dbReference type="Gene3D" id="2.30.30.140">
    <property type="match status" value="1"/>
</dbReference>
<evidence type="ECO:0000256" key="5">
    <source>
        <dbReference type="PROSITE-ProRule" id="PRU00091"/>
    </source>
</evidence>
<dbReference type="InterPro" id="IPR000408">
    <property type="entry name" value="Reg_chr_condens"/>
</dbReference>
<feature type="compositionally biased region" description="Polar residues" evidence="7">
    <location>
        <begin position="255"/>
        <end position="265"/>
    </location>
</feature>
<dbReference type="SUPFAM" id="SSF49599">
    <property type="entry name" value="TRAF domain-like"/>
    <property type="match status" value="1"/>
</dbReference>
<evidence type="ECO:0000256" key="7">
    <source>
        <dbReference type="SAM" id="MobiDB-lite"/>
    </source>
</evidence>
<dbReference type="PROSITE" id="PS50012">
    <property type="entry name" value="RCC1_3"/>
    <property type="match status" value="7"/>
</dbReference>
<feature type="compositionally biased region" description="Basic and acidic residues" evidence="7">
    <location>
        <begin position="555"/>
        <end position="571"/>
    </location>
</feature>
<dbReference type="SMART" id="SM00061">
    <property type="entry name" value="MATH"/>
    <property type="match status" value="1"/>
</dbReference>
<feature type="compositionally biased region" description="Basic residues" evidence="7">
    <location>
        <begin position="284"/>
        <end position="296"/>
    </location>
</feature>
<feature type="compositionally biased region" description="Basic and acidic residues" evidence="7">
    <location>
        <begin position="441"/>
        <end position="452"/>
    </location>
</feature>
<dbReference type="InterPro" id="IPR016024">
    <property type="entry name" value="ARM-type_fold"/>
</dbReference>
<dbReference type="SUPFAM" id="SSF50729">
    <property type="entry name" value="PH domain-like"/>
    <property type="match status" value="1"/>
</dbReference>
<evidence type="ECO:0000313" key="10">
    <source>
        <dbReference type="EMBL" id="KAK4479790.1"/>
    </source>
</evidence>
<keyword evidence="4" id="KW-0862">Zinc</keyword>
<dbReference type="InterPro" id="IPR011993">
    <property type="entry name" value="PH-like_dom_sf"/>
</dbReference>
<dbReference type="Pfam" id="PF01363">
    <property type="entry name" value="FYVE"/>
    <property type="match status" value="1"/>
</dbReference>
<feature type="compositionally biased region" description="Basic and acidic residues" evidence="7">
    <location>
        <begin position="300"/>
        <end position="311"/>
    </location>
</feature>
<accession>A0ABR0CRR8</accession>
<dbReference type="PROSITE" id="PS50178">
    <property type="entry name" value="ZF_FYVE"/>
    <property type="match status" value="1"/>
</dbReference>
<gene>
    <name evidence="10" type="ORF">RD792_015325</name>
</gene>
<feature type="compositionally biased region" description="Basic and acidic residues" evidence="7">
    <location>
        <begin position="530"/>
        <end position="542"/>
    </location>
</feature>
<dbReference type="InterPro" id="IPR051210">
    <property type="entry name" value="Ub_ligase/GEF_domain"/>
</dbReference>
<feature type="region of interest" description="Disordered" evidence="7">
    <location>
        <begin position="823"/>
        <end position="844"/>
    </location>
</feature>
<reference evidence="10 11" key="1">
    <citation type="journal article" date="2023" name="bioRxiv">
        <title>Genome report: Whole genome sequence and annotation of Penstemon davidsonii.</title>
        <authorList>
            <person name="Ostevik K.L."/>
            <person name="Alabady M."/>
            <person name="Zhang M."/>
            <person name="Rausher M.D."/>
        </authorList>
    </citation>
    <scope>NUCLEOTIDE SEQUENCE [LARGE SCALE GENOMIC DNA]</scope>
    <source>
        <strain evidence="10">DNT005</strain>
        <tissue evidence="10">Whole leaf</tissue>
    </source>
</reference>
<evidence type="ECO:0000256" key="6">
    <source>
        <dbReference type="PROSITE-ProRule" id="PRU00235"/>
    </source>
</evidence>
<feature type="repeat" description="RCC1" evidence="6">
    <location>
        <begin position="1173"/>
        <end position="1224"/>
    </location>
</feature>
<dbReference type="PROSITE" id="PS00626">
    <property type="entry name" value="RCC1_2"/>
    <property type="match status" value="3"/>
</dbReference>
<dbReference type="EMBL" id="JAYDYQ010002687">
    <property type="protein sequence ID" value="KAK4479790.1"/>
    <property type="molecule type" value="Genomic_DNA"/>
</dbReference>
<dbReference type="CDD" id="cd00065">
    <property type="entry name" value="FYVE_like_SF"/>
    <property type="match status" value="1"/>
</dbReference>
<dbReference type="SUPFAM" id="SSF48371">
    <property type="entry name" value="ARM repeat"/>
    <property type="match status" value="1"/>
</dbReference>
<dbReference type="PANTHER" id="PTHR22870:SF358">
    <property type="entry name" value="REGULATOR OF CHROMOSOME CONDENSATION (RCC1) FAMILY WITH FYVE ZINC FINGER DOMAIN-CONTAINING PROTEIN"/>
    <property type="match status" value="1"/>
</dbReference>
<protein>
    <submittedName>
        <fullName evidence="10">Uncharacterized protein</fullName>
    </submittedName>
</protein>
<dbReference type="Pfam" id="PF25390">
    <property type="entry name" value="WD40_RLD"/>
    <property type="match status" value="1"/>
</dbReference>
<feature type="compositionally biased region" description="Low complexity" evidence="7">
    <location>
        <begin position="831"/>
        <end position="844"/>
    </location>
</feature>
<dbReference type="InterPro" id="IPR008974">
    <property type="entry name" value="TRAF-like"/>
</dbReference>
<dbReference type="InterPro" id="IPR013083">
    <property type="entry name" value="Znf_RING/FYVE/PHD"/>
</dbReference>
<evidence type="ECO:0000313" key="11">
    <source>
        <dbReference type="Proteomes" id="UP001291926"/>
    </source>
</evidence>
<feature type="compositionally biased region" description="Polar residues" evidence="7">
    <location>
        <begin position="453"/>
        <end position="463"/>
    </location>
</feature>
<dbReference type="Gene3D" id="3.30.40.10">
    <property type="entry name" value="Zinc/RING finger domain, C3HC4 (zinc finger)"/>
    <property type="match status" value="1"/>
</dbReference>
<dbReference type="Pfam" id="PF20168">
    <property type="entry name" value="PDS5"/>
    <property type="match status" value="1"/>
</dbReference>
<feature type="repeat" description="RCC1" evidence="6">
    <location>
        <begin position="1052"/>
        <end position="1106"/>
    </location>
</feature>
<dbReference type="Pfam" id="PF22486">
    <property type="entry name" value="MATH_2"/>
    <property type="match status" value="1"/>
</dbReference>
<sequence>MSPRSDKEELEERLNAAGTRLLRPPSSIGELLSLLDRTEDLLSKVEQSPGKVMHTALTPLMKALVAEDLLKHSHVDVKVGVASCISEITRITAPDAPYDDVKMKDVFQLIVASFENMSDTSSRSYGKRATILEIVARSKSCVLMWDLECDQMIVEMFQHFLKGIRDHHAELIFASMETIMTLVIEESEDISPELLNPILATLERNNEAAVLPIAKKLAEKVIQSCADKLRPYLIEALKTSVDDYSEVVASVCRENTGTGGLSNENIPKEEPVFEGENISEAKKQKQKQRSGRKRRGVSTNKDKALTEEGASKNDGGSSRDSLDQTQKLVDASNKPAKNGPPSNKETRKKSGRVNKDKIISIEEVALKNDTRSQGQTEKVQVDSLNKADAGSLSRKEDMKKSGRVKPKPAKDVLKSSAREDDDKEIGTEQEKVTSPSFPVKSTKDGSNKEETPRINTKGKQTPATKKASEIKYGKNLVGSKVKVWWPDDQEFYEGVIASFDSGKKHKVLYNDGEIEVLNLRNEEWEFVGDDPDHSDGDQDNERKKKNKATPSSEASSKRAKMEKNSSEEVTVETREVSPSHFLFKIESFSLLSQNGIDKYESTEFSAGDYKWKLIFYPKGEESENDDDDNIAVNLAVADTSSLPPRWEVNAVFSIFLYNQKSNKFLAMRGPTRRFHAVKTEWGFPKFISKKSLIDRSNGYLVKDNCVFGAEAITALKKGACLLKYGRRGKPKFCPFRLSTDESVLIWYYGKDEKQLQLRHVTKIIPGQRTPIFQRYPRPEKEYQSFSLIYNDRSLDLICKDKDEAEVWFVGLKALIARGSYSKIKNDSRHGSTPSDSPRARRSTPSSSFVSLFVDQGETESVSQSRLGKVFADIVSYTATTRSPQFSESVPYSPTSLAVGTLDNSNVRTSGAETFRVSLSSAVSSSSQGSCNEDFNSLGDVFIWGEGIGEGVVGGGLVKFDRSSNMKIDALLPKALESTAVLDVHNIACGQRHAVLVTKQGEIFSWGEEVGGRLGHGVEADISHPKLIGSLSGKSIEMVACGQYHTCAVTFSGDFYTWGDGSLNGDLLGHGSESSHWIPKRVGRPIDGLQVSFVSCGPWHTALLTSSGQLFTFGDGTFGALGHGNRNGSSVPREVEALKGLRTVRVACGVWHTAAIVEVTTSTSSSGQSERLFGKLFTWGDGDKGRLGHGDKESRLVPECIASLIETNFTRVSCGNNITVALSTFGRVYTMGSNSHGQLGSSLTDGKNPTCIGGNIGDGYVEDVACGSHHVAILTSKAEVYTWGKGINGQLGHGDIDDRNTPTLVEFFKDKQVKSIACGSNFTAVICLHKWISSTDNSLCSDCRNPFNFRRKRHNCYNCGLVFCKACSSRKSLKASLAPTMNKPFRVCDDCYIKLQKVASSGSVHRFPLQGHISRLSSADSFKSERSSTYNAKSELNDNNRLFPILNGNGNTQRPSTSSRSPTSPFGNSKNFLSFSVPNSRLVSRSPSPVLGKSSPIRSATPFPSLMFHMAEATPDDVRSSNASLSQEVKTLRAQVNSLMFPFSS</sequence>
<feature type="repeat" description="RCC1" evidence="6">
    <location>
        <begin position="1000"/>
        <end position="1051"/>
    </location>
</feature>
<feature type="compositionally biased region" description="Low complexity" evidence="7">
    <location>
        <begin position="1453"/>
        <end position="1464"/>
    </location>
</feature>
<dbReference type="Pfam" id="PF16457">
    <property type="entry name" value="PH_12"/>
    <property type="match status" value="1"/>
</dbReference>
<evidence type="ECO:0000256" key="3">
    <source>
        <dbReference type="ARBA" id="ARBA00022771"/>
    </source>
</evidence>
<dbReference type="PROSITE" id="PS50144">
    <property type="entry name" value="MATH"/>
    <property type="match status" value="1"/>
</dbReference>
<dbReference type="InterPro" id="IPR011011">
    <property type="entry name" value="Znf_FYVE_PHD"/>
</dbReference>
<feature type="compositionally biased region" description="Polar residues" evidence="7">
    <location>
        <begin position="314"/>
        <end position="327"/>
    </location>
</feature>
<dbReference type="SUPFAM" id="SSF57903">
    <property type="entry name" value="FYVE/PHD zinc finger"/>
    <property type="match status" value="1"/>
</dbReference>
<evidence type="ECO:0000259" key="9">
    <source>
        <dbReference type="PROSITE" id="PS50178"/>
    </source>
</evidence>
<dbReference type="Gene3D" id="2.30.29.30">
    <property type="entry name" value="Pleckstrin-homology domain (PH domain)/Phosphotyrosine-binding domain (PTB)"/>
    <property type="match status" value="1"/>
</dbReference>
<proteinExistence type="predicted"/>
<keyword evidence="2" id="KW-0677">Repeat</keyword>
<keyword evidence="11" id="KW-1185">Reference proteome</keyword>
<name>A0ABR0CRR8_9LAMI</name>
<dbReference type="CDD" id="cd00121">
    <property type="entry name" value="MATH"/>
    <property type="match status" value="1"/>
</dbReference>
<feature type="repeat" description="RCC1" evidence="6">
    <location>
        <begin position="938"/>
        <end position="999"/>
    </location>
</feature>
<dbReference type="Proteomes" id="UP001291926">
    <property type="component" value="Unassembled WGS sequence"/>
</dbReference>